<evidence type="ECO:0000313" key="2">
    <source>
        <dbReference type="EMBL" id="KAF2213389.1"/>
    </source>
</evidence>
<dbReference type="PANTHER" id="PTHR47843:SF5">
    <property type="entry name" value="BTB_POZ DOMAIN PROTEIN"/>
    <property type="match status" value="1"/>
</dbReference>
<protein>
    <recommendedName>
        <fullName evidence="1">BTB domain-containing protein</fullName>
    </recommendedName>
</protein>
<dbReference type="AlphaFoldDB" id="A0A6A6FIU5"/>
<dbReference type="OrthoDB" id="6359816at2759"/>
<dbReference type="Gene3D" id="3.30.710.10">
    <property type="entry name" value="Potassium Channel Kv1.1, Chain A"/>
    <property type="match status" value="1"/>
</dbReference>
<reference evidence="2" key="1">
    <citation type="journal article" date="2020" name="Stud. Mycol.">
        <title>101 Dothideomycetes genomes: a test case for predicting lifestyles and emergence of pathogens.</title>
        <authorList>
            <person name="Haridas S."/>
            <person name="Albert R."/>
            <person name="Binder M."/>
            <person name="Bloem J."/>
            <person name="Labutti K."/>
            <person name="Salamov A."/>
            <person name="Andreopoulos B."/>
            <person name="Baker S."/>
            <person name="Barry K."/>
            <person name="Bills G."/>
            <person name="Bluhm B."/>
            <person name="Cannon C."/>
            <person name="Castanera R."/>
            <person name="Culley D."/>
            <person name="Daum C."/>
            <person name="Ezra D."/>
            <person name="Gonzalez J."/>
            <person name="Henrissat B."/>
            <person name="Kuo A."/>
            <person name="Liang C."/>
            <person name="Lipzen A."/>
            <person name="Lutzoni F."/>
            <person name="Magnuson J."/>
            <person name="Mondo S."/>
            <person name="Nolan M."/>
            <person name="Ohm R."/>
            <person name="Pangilinan J."/>
            <person name="Park H.-J."/>
            <person name="Ramirez L."/>
            <person name="Alfaro M."/>
            <person name="Sun H."/>
            <person name="Tritt A."/>
            <person name="Yoshinaga Y."/>
            <person name="Zwiers L.-H."/>
            <person name="Turgeon B."/>
            <person name="Goodwin S."/>
            <person name="Spatafora J."/>
            <person name="Crous P."/>
            <person name="Grigoriev I."/>
        </authorList>
    </citation>
    <scope>NUCLEOTIDE SEQUENCE</scope>
    <source>
        <strain evidence="2">SCOH1-5</strain>
    </source>
</reference>
<dbReference type="InterPro" id="IPR011333">
    <property type="entry name" value="SKP1/BTB/POZ_sf"/>
</dbReference>
<dbReference type="CDD" id="cd18186">
    <property type="entry name" value="BTB_POZ_ZBTB_KLHL-like"/>
    <property type="match status" value="1"/>
</dbReference>
<dbReference type="EMBL" id="ML992670">
    <property type="protein sequence ID" value="KAF2213389.1"/>
    <property type="molecule type" value="Genomic_DNA"/>
</dbReference>
<proteinExistence type="predicted"/>
<name>A0A6A6FIU5_9PEZI</name>
<dbReference type="PANTHER" id="PTHR47843">
    <property type="entry name" value="BTB DOMAIN-CONTAINING PROTEIN-RELATED"/>
    <property type="match status" value="1"/>
</dbReference>
<dbReference type="Proteomes" id="UP000799539">
    <property type="component" value="Unassembled WGS sequence"/>
</dbReference>
<gene>
    <name evidence="2" type="ORF">CERZMDRAFT_96231</name>
</gene>
<accession>A0A6A6FIU5</accession>
<dbReference type="SMART" id="SM00225">
    <property type="entry name" value="BTB"/>
    <property type="match status" value="1"/>
</dbReference>
<feature type="domain" description="BTB" evidence="1">
    <location>
        <begin position="57"/>
        <end position="124"/>
    </location>
</feature>
<evidence type="ECO:0000259" key="1">
    <source>
        <dbReference type="PROSITE" id="PS50097"/>
    </source>
</evidence>
<dbReference type="PROSITE" id="PS50097">
    <property type="entry name" value="BTB"/>
    <property type="match status" value="1"/>
</dbReference>
<organism evidence="2 3">
    <name type="scientific">Cercospora zeae-maydis SCOH1-5</name>
    <dbReference type="NCBI Taxonomy" id="717836"/>
    <lineage>
        <taxon>Eukaryota</taxon>
        <taxon>Fungi</taxon>
        <taxon>Dikarya</taxon>
        <taxon>Ascomycota</taxon>
        <taxon>Pezizomycotina</taxon>
        <taxon>Dothideomycetes</taxon>
        <taxon>Dothideomycetidae</taxon>
        <taxon>Mycosphaerellales</taxon>
        <taxon>Mycosphaerellaceae</taxon>
        <taxon>Cercospora</taxon>
    </lineage>
</organism>
<dbReference type="Pfam" id="PF00651">
    <property type="entry name" value="BTB"/>
    <property type="match status" value="1"/>
</dbReference>
<dbReference type="SUPFAM" id="SSF54695">
    <property type="entry name" value="POZ domain"/>
    <property type="match status" value="1"/>
</dbReference>
<sequence>MKRSTTTLKGKRLQTAKWTAASLPSYTASSDCSEDEFGPKVAGTNTLSRMYETGDWSDLTVEAIDGKVFKVHKSVVCPASPYFNTACTSGFLETHTNRVSLPESAKIVDAILRHFYETPAPWTEKVFYGKTSALPTTSEGNDLMELRVAIDKYGIASLVGDVEDAFAALLQYHQRHHDYKAVTLLGRKIFDAEGDFWFKMRLGVASATASFVPDILKDNDSFEGSIIQHNSCYSIPKATVTSTRTATSTVYKGTTVYAGKTTTSTRLQTVFTTSTVTAQRTTTTTFYPIASSTSVQSYGFRVLASPEAGSAMVGKWMITPANNHKDKYDHDDFDEFQASFAVFNASSFRDGTVMGFSGDNIVTLEDLPPTAGGDP</sequence>
<keyword evidence="3" id="KW-1185">Reference proteome</keyword>
<evidence type="ECO:0000313" key="3">
    <source>
        <dbReference type="Proteomes" id="UP000799539"/>
    </source>
</evidence>
<dbReference type="InterPro" id="IPR000210">
    <property type="entry name" value="BTB/POZ_dom"/>
</dbReference>